<sequence>MLFCALQSINNSVRLLVFKFVRKSIFIRMRKRMCPSTPQRWRFHLMPRHLKIYKPQSFVKIRLEPVQCHTPQAMSAELDAESKTLAISMEPPSKASLCQPPQ</sequence>
<dbReference type="AlphaFoldDB" id="A0A146LZ22"/>
<accession>A0A146LZ22</accession>
<name>A0A146LZ22_LYGHE</name>
<dbReference type="EMBL" id="GDHC01005836">
    <property type="protein sequence ID" value="JAQ12793.1"/>
    <property type="molecule type" value="Transcribed_RNA"/>
</dbReference>
<protein>
    <submittedName>
        <fullName evidence="1">Uncharacterized protein</fullName>
    </submittedName>
</protein>
<proteinExistence type="predicted"/>
<gene>
    <name evidence="1" type="ORF">g.84294</name>
</gene>
<evidence type="ECO:0000313" key="1">
    <source>
        <dbReference type="EMBL" id="JAQ12793.1"/>
    </source>
</evidence>
<reference evidence="1" key="1">
    <citation type="journal article" date="2016" name="Gigascience">
        <title>De novo construction of an expanded transcriptome assembly for the western tarnished plant bug, Lygus hesperus.</title>
        <authorList>
            <person name="Tassone E.E."/>
            <person name="Geib S.M."/>
            <person name="Hall B."/>
            <person name="Fabrick J.A."/>
            <person name="Brent C.S."/>
            <person name="Hull J.J."/>
        </authorList>
    </citation>
    <scope>NUCLEOTIDE SEQUENCE</scope>
</reference>
<organism evidence="1">
    <name type="scientific">Lygus hesperus</name>
    <name type="common">Western plant bug</name>
    <dbReference type="NCBI Taxonomy" id="30085"/>
    <lineage>
        <taxon>Eukaryota</taxon>
        <taxon>Metazoa</taxon>
        <taxon>Ecdysozoa</taxon>
        <taxon>Arthropoda</taxon>
        <taxon>Hexapoda</taxon>
        <taxon>Insecta</taxon>
        <taxon>Pterygota</taxon>
        <taxon>Neoptera</taxon>
        <taxon>Paraneoptera</taxon>
        <taxon>Hemiptera</taxon>
        <taxon>Heteroptera</taxon>
        <taxon>Panheteroptera</taxon>
        <taxon>Cimicomorpha</taxon>
        <taxon>Miridae</taxon>
        <taxon>Mirini</taxon>
        <taxon>Lygus</taxon>
    </lineage>
</organism>